<dbReference type="AlphaFoldDB" id="A0A1L0C482"/>
<evidence type="ECO:0000256" key="1">
    <source>
        <dbReference type="ARBA" id="ARBA00061469"/>
    </source>
</evidence>
<dbReference type="GO" id="GO:0007039">
    <property type="term" value="P:protein catabolic process in the vacuole"/>
    <property type="evidence" value="ECO:0007669"/>
    <property type="project" value="TreeGrafter"/>
</dbReference>
<comment type="similarity">
    <text evidence="1">Belongs to the GID4/VID24 family.</text>
</comment>
<dbReference type="GO" id="GO:0045721">
    <property type="term" value="P:negative regulation of gluconeogenesis"/>
    <property type="evidence" value="ECO:0007669"/>
    <property type="project" value="TreeGrafter"/>
</dbReference>
<name>A0A1L0C482_9ASCO</name>
<dbReference type="Pfam" id="PF09783">
    <property type="entry name" value="Vac_ImportDeg"/>
    <property type="match status" value="1"/>
</dbReference>
<dbReference type="Proteomes" id="UP000182259">
    <property type="component" value="Chromosome VI"/>
</dbReference>
<dbReference type="GO" id="GO:0006623">
    <property type="term" value="P:protein targeting to vacuole"/>
    <property type="evidence" value="ECO:0007669"/>
    <property type="project" value="TreeGrafter"/>
</dbReference>
<proteinExistence type="inferred from homology"/>
<organism evidence="2 3">
    <name type="scientific">Sungouiella intermedia</name>
    <dbReference type="NCBI Taxonomy" id="45354"/>
    <lineage>
        <taxon>Eukaryota</taxon>
        <taxon>Fungi</taxon>
        <taxon>Dikarya</taxon>
        <taxon>Ascomycota</taxon>
        <taxon>Saccharomycotina</taxon>
        <taxon>Pichiomycetes</taxon>
        <taxon>Metschnikowiaceae</taxon>
        <taxon>Sungouiella</taxon>
    </lineage>
</organism>
<protein>
    <submittedName>
        <fullName evidence="2">CIC11C00000004816</fullName>
    </submittedName>
</protein>
<dbReference type="GO" id="GO:0043161">
    <property type="term" value="P:proteasome-mediated ubiquitin-dependent protein catabolic process"/>
    <property type="evidence" value="ECO:0007669"/>
    <property type="project" value="TreeGrafter"/>
</dbReference>
<gene>
    <name evidence="2" type="ORF">SAMEA4029009_CIC11G00000004816</name>
</gene>
<sequence>MPVTQRNLKPAPDSEPAKNHKVLKHSLKIHSADFKSLHPVEKTHKDEHVDTPRRRLRTKPKTLPKFSQAYTYSDAYSRFFVEDSGYFPSDRVPELANTYLRANAKFVGEQQSGSARYDIKVELKTVDLMSLVVTGFFQISGLTDEHPLITTCFRGEIINNPLQRSQAYGGGQIDGYMPGTLGSHYSFITEHSNWGSFPKNDMDHWRKLTGSSPTTSEDEFLLRLQSIHSGQLDTQYVYMRWKEEFLLPDLRVKLLKGASFEGFYYIVLNIGAGPNGPSSDTFSSDSIPGTINGLYFHTLSDKFQSLSLRYVEDRGESQAFEFA</sequence>
<evidence type="ECO:0000313" key="3">
    <source>
        <dbReference type="Proteomes" id="UP000182259"/>
    </source>
</evidence>
<reference evidence="2 3" key="1">
    <citation type="submission" date="2016-10" db="EMBL/GenBank/DDBJ databases">
        <authorList>
            <person name="de Groot N.N."/>
        </authorList>
    </citation>
    <scope>NUCLEOTIDE SEQUENCE [LARGE SCALE GENOMIC DNA]</scope>
    <source>
        <strain evidence="2 3">PYCC 4715</strain>
    </source>
</reference>
<dbReference type="GO" id="GO:0005773">
    <property type="term" value="C:vacuole"/>
    <property type="evidence" value="ECO:0007669"/>
    <property type="project" value="GOC"/>
</dbReference>
<dbReference type="EMBL" id="LT635769">
    <property type="protein sequence ID" value="SGZ58315.1"/>
    <property type="molecule type" value="Genomic_DNA"/>
</dbReference>
<dbReference type="PANTHER" id="PTHR14534">
    <property type="entry name" value="VACUOLAR IMPORT AND DEGRADATION PROTEIN 24"/>
    <property type="match status" value="1"/>
</dbReference>
<dbReference type="InterPro" id="IPR018618">
    <property type="entry name" value="GID4/10-like"/>
</dbReference>
<dbReference type="GO" id="GO:0034657">
    <property type="term" value="C:GID complex"/>
    <property type="evidence" value="ECO:0007669"/>
    <property type="project" value="TreeGrafter"/>
</dbReference>
<evidence type="ECO:0000313" key="2">
    <source>
        <dbReference type="EMBL" id="SGZ58315.1"/>
    </source>
</evidence>
<dbReference type="PANTHER" id="PTHR14534:SF3">
    <property type="entry name" value="GID COMPLEX SUBUNIT 4 HOMOLOG"/>
    <property type="match status" value="1"/>
</dbReference>
<accession>A0A1L0C482</accession>